<dbReference type="GO" id="GO:0000981">
    <property type="term" value="F:DNA-binding transcription factor activity, RNA polymerase II-specific"/>
    <property type="evidence" value="ECO:0007669"/>
    <property type="project" value="TreeGrafter"/>
</dbReference>
<feature type="compositionally biased region" description="Polar residues" evidence="10">
    <location>
        <begin position="439"/>
        <end position="449"/>
    </location>
</feature>
<reference evidence="12 13" key="1">
    <citation type="journal article" date="2018" name="Nat. Ecol. Evol.">
        <title>Genomic signatures of mitonuclear coevolution across populations of Tigriopus californicus.</title>
        <authorList>
            <person name="Barreto F.S."/>
            <person name="Watson E.T."/>
            <person name="Lima T.G."/>
            <person name="Willett C.S."/>
            <person name="Edmands S."/>
            <person name="Li W."/>
            <person name="Burton R.S."/>
        </authorList>
    </citation>
    <scope>NUCLEOTIDE SEQUENCE [LARGE SCALE GENOMIC DNA]</scope>
    <source>
        <strain evidence="12 13">San Diego</strain>
    </source>
</reference>
<feature type="compositionally biased region" description="Gly residues" evidence="10">
    <location>
        <begin position="583"/>
        <end position="597"/>
    </location>
</feature>
<organism evidence="12 13">
    <name type="scientific">Tigriopus californicus</name>
    <name type="common">Marine copepod</name>
    <dbReference type="NCBI Taxonomy" id="6832"/>
    <lineage>
        <taxon>Eukaryota</taxon>
        <taxon>Metazoa</taxon>
        <taxon>Ecdysozoa</taxon>
        <taxon>Arthropoda</taxon>
        <taxon>Crustacea</taxon>
        <taxon>Multicrustacea</taxon>
        <taxon>Hexanauplia</taxon>
        <taxon>Copepoda</taxon>
        <taxon>Harpacticoida</taxon>
        <taxon>Harpacticidae</taxon>
        <taxon>Tigriopus</taxon>
    </lineage>
</organism>
<dbReference type="Pfam" id="PF00096">
    <property type="entry name" value="zf-C2H2"/>
    <property type="match status" value="1"/>
</dbReference>
<feature type="compositionally biased region" description="Polar residues" evidence="10">
    <location>
        <begin position="288"/>
        <end position="302"/>
    </location>
</feature>
<feature type="compositionally biased region" description="Gly residues" evidence="10">
    <location>
        <begin position="642"/>
        <end position="654"/>
    </location>
</feature>
<feature type="domain" description="C2H2-type" evidence="11">
    <location>
        <begin position="775"/>
        <end position="802"/>
    </location>
</feature>
<evidence type="ECO:0000256" key="10">
    <source>
        <dbReference type="SAM" id="MobiDB-lite"/>
    </source>
</evidence>
<evidence type="ECO:0000256" key="6">
    <source>
        <dbReference type="ARBA" id="ARBA00023015"/>
    </source>
</evidence>
<keyword evidence="6" id="KW-0805">Transcription regulation</keyword>
<feature type="compositionally biased region" description="Polar residues" evidence="10">
    <location>
        <begin position="508"/>
        <end position="528"/>
    </location>
</feature>
<dbReference type="GO" id="GO:0008270">
    <property type="term" value="F:zinc ion binding"/>
    <property type="evidence" value="ECO:0007669"/>
    <property type="project" value="UniProtKB-KW"/>
</dbReference>
<feature type="compositionally biased region" description="Polar residues" evidence="10">
    <location>
        <begin position="1207"/>
        <end position="1220"/>
    </location>
</feature>
<evidence type="ECO:0000256" key="5">
    <source>
        <dbReference type="ARBA" id="ARBA00022833"/>
    </source>
</evidence>
<evidence type="ECO:0000259" key="11">
    <source>
        <dbReference type="PROSITE" id="PS50157"/>
    </source>
</evidence>
<keyword evidence="5" id="KW-0862">Zinc</keyword>
<feature type="domain" description="C2H2-type" evidence="11">
    <location>
        <begin position="803"/>
        <end position="833"/>
    </location>
</feature>
<comment type="caution">
    <text evidence="12">The sequence shown here is derived from an EMBL/GenBank/DDBJ whole genome shotgun (WGS) entry which is preliminary data.</text>
</comment>
<protein>
    <recommendedName>
        <fullName evidence="11">C2H2-type domain-containing protein</fullName>
    </recommendedName>
</protein>
<keyword evidence="2" id="KW-0479">Metal-binding</keyword>
<feature type="region of interest" description="Disordered" evidence="10">
    <location>
        <begin position="182"/>
        <end position="531"/>
    </location>
</feature>
<dbReference type="InterPro" id="IPR013087">
    <property type="entry name" value="Znf_C2H2_type"/>
</dbReference>
<evidence type="ECO:0000313" key="13">
    <source>
        <dbReference type="Proteomes" id="UP000318571"/>
    </source>
</evidence>
<evidence type="ECO:0000256" key="8">
    <source>
        <dbReference type="ARBA" id="ARBA00023242"/>
    </source>
</evidence>
<feature type="compositionally biased region" description="Pro residues" evidence="10">
    <location>
        <begin position="470"/>
        <end position="480"/>
    </location>
</feature>
<feature type="compositionally biased region" description="Polar residues" evidence="10">
    <location>
        <begin position="386"/>
        <end position="413"/>
    </location>
</feature>
<dbReference type="PANTHER" id="PTHR14196:SF0">
    <property type="entry name" value="PROTEIN BOWEL"/>
    <property type="match status" value="1"/>
</dbReference>
<evidence type="ECO:0000256" key="3">
    <source>
        <dbReference type="ARBA" id="ARBA00022737"/>
    </source>
</evidence>
<feature type="compositionally biased region" description="Polar residues" evidence="10">
    <location>
        <begin position="270"/>
        <end position="280"/>
    </location>
</feature>
<feature type="compositionally biased region" description="Low complexity" evidence="10">
    <location>
        <begin position="868"/>
        <end position="879"/>
    </location>
</feature>
<dbReference type="STRING" id="6832.A0A553NUA9"/>
<gene>
    <name evidence="12" type="ORF">TCAL_02524</name>
</gene>
<evidence type="ECO:0000256" key="2">
    <source>
        <dbReference type="ARBA" id="ARBA00022723"/>
    </source>
</evidence>
<feature type="compositionally biased region" description="Polar residues" evidence="10">
    <location>
        <begin position="190"/>
        <end position="199"/>
    </location>
</feature>
<feature type="region of interest" description="Disordered" evidence="10">
    <location>
        <begin position="583"/>
        <end position="771"/>
    </location>
</feature>
<keyword evidence="4 9" id="KW-0863">Zinc-finger</keyword>
<dbReference type="GO" id="GO:0000977">
    <property type="term" value="F:RNA polymerase II transcription regulatory region sequence-specific DNA binding"/>
    <property type="evidence" value="ECO:0007669"/>
    <property type="project" value="TreeGrafter"/>
</dbReference>
<dbReference type="AlphaFoldDB" id="A0A553NUA9"/>
<feature type="compositionally biased region" description="Low complexity" evidence="10">
    <location>
        <begin position="966"/>
        <end position="977"/>
    </location>
</feature>
<dbReference type="PANTHER" id="PTHR14196">
    <property type="entry name" value="ODD-SKIPPED - RELATED"/>
    <property type="match status" value="1"/>
</dbReference>
<feature type="compositionally biased region" description="Polar residues" evidence="10">
    <location>
        <begin position="82"/>
        <end position="109"/>
    </location>
</feature>
<feature type="region of interest" description="Disordered" evidence="10">
    <location>
        <begin position="44"/>
        <end position="109"/>
    </location>
</feature>
<keyword evidence="3" id="KW-0677">Repeat</keyword>
<feature type="compositionally biased region" description="Polar residues" evidence="10">
    <location>
        <begin position="880"/>
        <end position="894"/>
    </location>
</feature>
<feature type="region of interest" description="Disordered" evidence="10">
    <location>
        <begin position="1"/>
        <end position="26"/>
    </location>
</feature>
<feature type="compositionally biased region" description="Gly residues" evidence="10">
    <location>
        <begin position="14"/>
        <end position="26"/>
    </location>
</feature>
<dbReference type="FunFam" id="3.30.160.60:FF:000100">
    <property type="entry name" value="Zinc finger 45-like"/>
    <property type="match status" value="1"/>
</dbReference>
<evidence type="ECO:0000313" key="12">
    <source>
        <dbReference type="EMBL" id="TRY69017.1"/>
    </source>
</evidence>
<feature type="region of interest" description="Disordered" evidence="10">
    <location>
        <begin position="829"/>
        <end position="1025"/>
    </location>
</feature>
<name>A0A553NUA9_TIGCA</name>
<dbReference type="InterPro" id="IPR050717">
    <property type="entry name" value="C2H2-ZF_Transcription_Reg"/>
</dbReference>
<keyword evidence="7" id="KW-0804">Transcription</keyword>
<dbReference type="SMART" id="SM00355">
    <property type="entry name" value="ZnF_C2H2"/>
    <property type="match status" value="3"/>
</dbReference>
<dbReference type="InterPro" id="IPR036236">
    <property type="entry name" value="Znf_C2H2_sf"/>
</dbReference>
<feature type="compositionally biased region" description="Polar residues" evidence="10">
    <location>
        <begin position="1087"/>
        <end position="1111"/>
    </location>
</feature>
<dbReference type="SUPFAM" id="SSF57667">
    <property type="entry name" value="beta-beta-alpha zinc fingers"/>
    <property type="match status" value="1"/>
</dbReference>
<dbReference type="Gene3D" id="3.30.160.60">
    <property type="entry name" value="Classic Zinc Finger"/>
    <property type="match status" value="2"/>
</dbReference>
<sequence>MNYGSPSGLHPQQGGQGFYGGNGGIDGGSQFQYPHMAALPYTPGMGNNPFQGGGGAPGGGGSGPSGPNGGPSGVASPGTPLTYGNQNSPFSPNGSGGQEHSQGYPTSPYYSNAGPSGMCSTTTGYYSSPNQRHMHHGSSSFSSHVPFGPGIHGSHDGGEGPICGDGLMRPPQTSPQIMGRPTGMGGGPSDLNNKFQPDSFSPRGFPGNYNNGFSDGTIHGVFSPGGTPHTPKPAGSELRAPMGPGSSPHSLGSPRVPKKEEMTPEFDNGPQRTMTTSGDNSGRDSRPITPSSSRNNIPTSISHPVKSEPGEHSTLETQEDQQQQDLKPGDSISSSHASSPHSVVGNVNPSDTGRTKLSERYGTASGMGGSRTIQSENPQPSEPSPTLSASNSSPFEGGKNNFNKTRHPSTSDGNNDHHSFMDNLEAISELPDIPELKFNENSQSGSNSFGDVLNAGPPTGPPGSGLPTNPHHPPQGPPPPLHHHHHQQQQQQIHQHPHSHPMGDQEGDSNTPSSVSSSYIGQNHQVMGNNGAGAMFENYNMGHQPQQNMSDGPMQTPFSMYMSYPGQQMWDYNYQHPYPQQAGGVGSSGNGGGGHSDGIGYPQGLSNVGIDGSGIPPHSNWWANNGPGLPRTPSPSEISPGNTGGFRMPGGGGPLPGPWAMRGMRARPDNRRGGMTRARLGTPGSPGSGVSDLSGPYIPGSAFPGSPDMGSMDLRPGSPIPKSRKRPGPGRPRGGISPSVVSSLLDPNNPVVSPLEGGPEPKASKSSTNANKKKYTCEICQKRFSTAWYVRVHRRSHNGERPYSCHNCGKGFMLPNVLQVHLRKCEKNNAPQPGAGMSGIPPDLASPRMPPAEVSAPSLHPQSPPQSSPSLLIPGPLMSQTFDDPSRMQSQHQLPQGPGGPYGGMLVGGGGPPHTSYNQRFMGYPPPHMGEMGGPPFNPGHDPTLQGSFDMTPPQSHPGSIGGGSSSPNQQGQYPPGLYSPGIGRPPPAMSSSGDTIPSNSSPTSSHFLANDRPPDKGGGEEKACPPGVNPELYCNLCEKFAFKSSMLAHVKQTHGSLGLEWDEDDICSIKQHLKFNNSTPEYIPATSLTPPVTSPHNYSSGIPTPQSSLDSIPGSVPPPGFNPYHNQHHYMSASALDTPSTPQSTLPNCESDSNDPSGFHLHLPPQPVLSSSDPPPDMTNHISKLASLAASTGVRGGGPLVHGTAPNPSSKPAQNVGVN</sequence>
<dbReference type="GO" id="GO:0005634">
    <property type="term" value="C:nucleus"/>
    <property type="evidence" value="ECO:0007669"/>
    <property type="project" value="UniProtKB-SubCell"/>
</dbReference>
<evidence type="ECO:0000256" key="1">
    <source>
        <dbReference type="ARBA" id="ARBA00004123"/>
    </source>
</evidence>
<dbReference type="EMBL" id="VCGU01000010">
    <property type="protein sequence ID" value="TRY69017.1"/>
    <property type="molecule type" value="Genomic_DNA"/>
</dbReference>
<feature type="compositionally biased region" description="Low complexity" evidence="10">
    <location>
        <begin position="241"/>
        <end position="254"/>
    </location>
</feature>
<accession>A0A553NUA9</accession>
<dbReference type="OMA" id="FANHRSA"/>
<feature type="compositionally biased region" description="Low complexity" evidence="10">
    <location>
        <begin position="320"/>
        <end position="342"/>
    </location>
</feature>
<evidence type="ECO:0000256" key="7">
    <source>
        <dbReference type="ARBA" id="ARBA00023163"/>
    </source>
</evidence>
<dbReference type="PROSITE" id="PS50157">
    <property type="entry name" value="ZINC_FINGER_C2H2_2"/>
    <property type="match status" value="2"/>
</dbReference>
<feature type="compositionally biased region" description="Basic and acidic residues" evidence="10">
    <location>
        <begin position="1013"/>
        <end position="1024"/>
    </location>
</feature>
<keyword evidence="13" id="KW-1185">Reference proteome</keyword>
<dbReference type="Proteomes" id="UP000318571">
    <property type="component" value="Chromosome 1"/>
</dbReference>
<proteinExistence type="predicted"/>
<keyword evidence="8" id="KW-0539">Nucleus</keyword>
<evidence type="ECO:0000256" key="4">
    <source>
        <dbReference type="ARBA" id="ARBA00022771"/>
    </source>
</evidence>
<evidence type="ECO:0000256" key="9">
    <source>
        <dbReference type="PROSITE-ProRule" id="PRU00042"/>
    </source>
</evidence>
<comment type="subcellular location">
    <subcellularLocation>
        <location evidence="1">Nucleus</location>
    </subcellularLocation>
</comment>
<feature type="compositionally biased region" description="Basic and acidic residues" evidence="10">
    <location>
        <begin position="305"/>
        <end position="314"/>
    </location>
</feature>
<feature type="region of interest" description="Disordered" evidence="10">
    <location>
        <begin position="1087"/>
        <end position="1220"/>
    </location>
</feature>
<feature type="compositionally biased region" description="Polar residues" evidence="10">
    <location>
        <begin position="1136"/>
        <end position="1157"/>
    </location>
</feature>
<feature type="compositionally biased region" description="Gly residues" evidence="10">
    <location>
        <begin position="897"/>
        <end position="912"/>
    </location>
</feature>
<feature type="compositionally biased region" description="Gly residues" evidence="10">
    <location>
        <begin position="51"/>
        <end position="72"/>
    </location>
</feature>
<dbReference type="PROSITE" id="PS00028">
    <property type="entry name" value="ZINC_FINGER_C2H2_1"/>
    <property type="match status" value="1"/>
</dbReference>
<feature type="compositionally biased region" description="Polar residues" evidence="10">
    <location>
        <begin position="990"/>
        <end position="1008"/>
    </location>
</feature>